<keyword evidence="1" id="KW-1133">Transmembrane helix</keyword>
<dbReference type="Proteomes" id="UP000009026">
    <property type="component" value="Chromosome"/>
</dbReference>
<keyword evidence="1" id="KW-0472">Membrane</keyword>
<sequence>MDTVLLLVAGSLLALAALWTLRAVIGPRQRASTYVELALSVPVLLALYGLLFLSSVDAQQRVVLILQPPVEERLSGLLDLDAPGLLCAALRLTSEAMGENAVEEPQEDPFTDGCSSALESARLGGRIDDALSHATLLLERRPFWQKALDYLEGRSLRVVVLVRDPESWRQSQQRLDLRAHSKRLEATGAQLLVATNRADQAPPWESKLQIALLSRRISREQRPELQFRLRLVGPHPQGALAVSCVLGGDCLGGASCPGGSACMAGACVVPCNAPSCEALRPRFRFHALPANLTPDPTPGGDSWLLSPSGFGPWTIDHFDPGKLAHGREWIPLRCEVGTIQPHRVIATATTAVFVDAAKVPVISPGRGHLAPQAGIEPSLPDVNKRHRLFFYVTKSAEPMVAEAARAMVFDDLAPEDWKSQCAVLKRSLETGVPTVVAGLSSQDICTGTDLGVRHPSRLRNVLFDRRPQLHVDFDRSRLGRFLSPPKNPGTSIVVEKLDASPSHDLLVKLQIRIIHEAVRLARDLHVLETWAETSSEDVLVPRKPKLSTYEVFTPDSRLREQELLANRPDGDKTGAMLATSSIPSRLAALPMPSVDTHGLRRAGIQDSIVLFAYVHDQCFAPADVERAAEYLSWGANLSVIPIRLDFQLRKPECPPGMGTQDSLLGTLKRIAAAGGTKAGPVGEQLQRRIMIWTGERFQPLSAGLSNASVEATAVTLDTTTTMATALARHWEEVLKPDRYRMRVVGTGRWIDERVLDPGQSESEASPAVSRGGAPLVFEALETTSGSARPLLQIAEGMSPRSPGWTVGLSTFSVAAPVLVLGYSPLEGRKGDFPYPVHWRADPGMRLSVEGKEDRFGPRRLVDAVSLWTDVRPTVTRSPRIEAVSYRDETIRLEVSQYLPLSKGEAAQSTALVVGRTGLSANVKDCQGSPQRLRLAQILPDRSAFVFELPLGSRAALCGEASCRLTLCRAECAGANPPSDCEAVDSFYVPAAKLPERRWADVDVLEQLLALARYSGGGLLNPAVPARSALRSRFLIALALSLATLWTLVVIARWLRTKRVTQTATQATQKLRLDEVATTVREAGENLGHASPRPPAGPLATVRPMEAGDPFRNIVRSDFLAAVGLLPDVEGGLLPRIVERIREEPRRIKVVVNVGASMRVPTAPGSPPPKLLGAARVAAAVSQIAWSGHAEVTLEAVGMGAPRLEGPHTVSPADQFVESFILDAARRTGSPVLRAPLAADEGEAIVYISDLLNESLPELSARIQALQFDGSPVSVVHVYWPGEFELLESGLDIGNGMLVARGGHTPETLKREHEGFVRELRAACGEARGGLLVVAADIGAGQIVNAVMESDLGAILR</sequence>
<reference evidence="2 3" key="1">
    <citation type="journal article" date="2016" name="PLoS ONE">
        <title>Complete Genome Sequence and Comparative Genomics of a Novel Myxobacterium Myxococcus hansupus.</title>
        <authorList>
            <person name="Sharma G."/>
            <person name="Narwani T."/>
            <person name="Subramanian S."/>
        </authorList>
    </citation>
    <scope>NUCLEOTIDE SEQUENCE [LARGE SCALE GENOMIC DNA]</scope>
    <source>
        <strain evidence="3">mixupus</strain>
    </source>
</reference>
<accession>A0A0H4WZE9</accession>
<evidence type="ECO:0000313" key="2">
    <source>
        <dbReference type="EMBL" id="AKQ68179.1"/>
    </source>
</evidence>
<dbReference type="PATRIC" id="fig|1297742.4.peg.5140"/>
<protein>
    <submittedName>
        <fullName evidence="2">Uncharacterized protein</fullName>
    </submittedName>
</protein>
<feature type="transmembrane region" description="Helical" evidence="1">
    <location>
        <begin position="33"/>
        <end position="53"/>
    </location>
</feature>
<proteinExistence type="predicted"/>
<keyword evidence="1" id="KW-0812">Transmembrane</keyword>
<dbReference type="KEGG" id="mym:A176_005091"/>
<evidence type="ECO:0000256" key="1">
    <source>
        <dbReference type="SAM" id="Phobius"/>
    </source>
</evidence>
<dbReference type="EMBL" id="CP012109">
    <property type="protein sequence ID" value="AKQ68179.1"/>
    <property type="molecule type" value="Genomic_DNA"/>
</dbReference>
<dbReference type="STRING" id="1297742.A176_005091"/>
<gene>
    <name evidence="2" type="ORF">A176_005091</name>
</gene>
<name>A0A0H4WZE9_9BACT</name>
<organism evidence="2 3">
    <name type="scientific">Pseudomyxococcus hansupus</name>
    <dbReference type="NCBI Taxonomy" id="1297742"/>
    <lineage>
        <taxon>Bacteria</taxon>
        <taxon>Pseudomonadati</taxon>
        <taxon>Myxococcota</taxon>
        <taxon>Myxococcia</taxon>
        <taxon>Myxococcales</taxon>
        <taxon>Cystobacterineae</taxon>
        <taxon>Myxococcaceae</taxon>
        <taxon>Pseudomyxococcus</taxon>
    </lineage>
</organism>
<dbReference type="RefSeq" id="WP_002637948.1">
    <property type="nucleotide sequence ID" value="NZ_CP012109.1"/>
</dbReference>
<evidence type="ECO:0000313" key="3">
    <source>
        <dbReference type="Proteomes" id="UP000009026"/>
    </source>
</evidence>
<feature type="transmembrane region" description="Helical" evidence="1">
    <location>
        <begin position="1033"/>
        <end position="1054"/>
    </location>
</feature>
<keyword evidence="3" id="KW-1185">Reference proteome</keyword>